<gene>
    <name evidence="5" type="ORF">GCM10007368_21090</name>
</gene>
<accession>A0ABQ2B798</accession>
<dbReference type="PANTHER" id="PTHR43808">
    <property type="entry name" value="ACETYLORNITHINE DEACETYLASE"/>
    <property type="match status" value="1"/>
</dbReference>
<dbReference type="InterPro" id="IPR036264">
    <property type="entry name" value="Bact_exopeptidase_dim_dom"/>
</dbReference>
<name>A0ABQ2B798_9MICO</name>
<dbReference type="InterPro" id="IPR010174">
    <property type="entry name" value="Succinyl-DAP_deSuclase_DapE"/>
</dbReference>
<keyword evidence="1" id="KW-0479">Metal-binding</keyword>
<dbReference type="InterPro" id="IPR050072">
    <property type="entry name" value="Peptidase_M20A"/>
</dbReference>
<dbReference type="SUPFAM" id="SSF53187">
    <property type="entry name" value="Zn-dependent exopeptidases"/>
    <property type="match status" value="1"/>
</dbReference>
<keyword evidence="6" id="KW-1185">Reference proteome</keyword>
<proteinExistence type="predicted"/>
<dbReference type="EC" id="3.5.1.18" evidence="3"/>
<dbReference type="InterPro" id="IPR002933">
    <property type="entry name" value="Peptidase_M20"/>
</dbReference>
<dbReference type="Proteomes" id="UP000632535">
    <property type="component" value="Unassembled WGS sequence"/>
</dbReference>
<evidence type="ECO:0000256" key="1">
    <source>
        <dbReference type="ARBA" id="ARBA00022723"/>
    </source>
</evidence>
<evidence type="ECO:0000313" key="6">
    <source>
        <dbReference type="Proteomes" id="UP000632535"/>
    </source>
</evidence>
<evidence type="ECO:0000256" key="2">
    <source>
        <dbReference type="ARBA" id="ARBA00022801"/>
    </source>
</evidence>
<evidence type="ECO:0000256" key="3">
    <source>
        <dbReference type="NCBIfam" id="TIGR01900"/>
    </source>
</evidence>
<dbReference type="InterPro" id="IPR011650">
    <property type="entry name" value="Peptidase_M20_dimer"/>
</dbReference>
<dbReference type="EMBL" id="BMDG01000006">
    <property type="protein sequence ID" value="GGI08423.1"/>
    <property type="molecule type" value="Genomic_DNA"/>
</dbReference>
<evidence type="ECO:0000313" key="5">
    <source>
        <dbReference type="EMBL" id="GGI08423.1"/>
    </source>
</evidence>
<dbReference type="NCBIfam" id="TIGR01900">
    <property type="entry name" value="dapE-gram_pos"/>
    <property type="match status" value="1"/>
</dbReference>
<organism evidence="5 6">
    <name type="scientific">Isoptericola cucumis</name>
    <dbReference type="NCBI Taxonomy" id="1776856"/>
    <lineage>
        <taxon>Bacteria</taxon>
        <taxon>Bacillati</taxon>
        <taxon>Actinomycetota</taxon>
        <taxon>Actinomycetes</taxon>
        <taxon>Micrococcales</taxon>
        <taxon>Promicromonosporaceae</taxon>
        <taxon>Isoptericola</taxon>
    </lineage>
</organism>
<evidence type="ECO:0000259" key="4">
    <source>
        <dbReference type="Pfam" id="PF07687"/>
    </source>
</evidence>
<sequence length="393" mass="40964">MTTDPTASRAPADLLALLDPATVAGSDLVPLLAALCDVPSVSGQETALADAVEHVLRAQPHLEVLRDGDALVARTVLGREQRVVLAGHLDTVPLTVPPNLPTRLETSPDGVVEMWGRGTVDMKGGIAIMLALAVELGRPGHEPVVDVTYVFYDHEEVEASLSGLGRLVRHHPELLAGDLAILGESSNNGIEGGCNGTLRVEVRTTGVAAHSARSWSGVNAIHAAAPVLARLAEYEPREVEVEGLVYREGMNAVGISGGIAGNVVPDACTVTVNYRFAPSRTVAEAEAHVRELFAGYDVVVTDAAPGARPGLDAPLAADFADAVRAATGEAPRPKYGWTDVARFAELGVPAVNFGPGDPVLAHKDDERLPVARLAVGRDALRSWLLGAGEPAGA</sequence>
<dbReference type="Pfam" id="PF01546">
    <property type="entry name" value="Peptidase_M20"/>
    <property type="match status" value="1"/>
</dbReference>
<dbReference type="SUPFAM" id="SSF55031">
    <property type="entry name" value="Bacterial exopeptidase dimerisation domain"/>
    <property type="match status" value="1"/>
</dbReference>
<dbReference type="Gene3D" id="3.30.70.360">
    <property type="match status" value="1"/>
</dbReference>
<feature type="domain" description="Peptidase M20 dimerisation" evidence="4">
    <location>
        <begin position="196"/>
        <end position="293"/>
    </location>
</feature>
<dbReference type="Pfam" id="PF07687">
    <property type="entry name" value="M20_dimer"/>
    <property type="match status" value="1"/>
</dbReference>
<dbReference type="PANTHER" id="PTHR43808:SF31">
    <property type="entry name" value="N-ACETYL-L-CITRULLINE DEACETYLASE"/>
    <property type="match status" value="1"/>
</dbReference>
<dbReference type="Gene3D" id="3.40.630.10">
    <property type="entry name" value="Zn peptidases"/>
    <property type="match status" value="1"/>
</dbReference>
<keyword evidence="2" id="KW-0378">Hydrolase</keyword>
<protein>
    <recommendedName>
        <fullName evidence="3">Succinyl-diaminopimelate desuccinylase</fullName>
        <ecNumber evidence="3">3.5.1.18</ecNumber>
    </recommendedName>
</protein>
<comment type="caution">
    <text evidence="5">The sequence shown here is derived from an EMBL/GenBank/DDBJ whole genome shotgun (WGS) entry which is preliminary data.</text>
</comment>
<reference evidence="6" key="1">
    <citation type="journal article" date="2019" name="Int. J. Syst. Evol. Microbiol.">
        <title>The Global Catalogue of Microorganisms (GCM) 10K type strain sequencing project: providing services to taxonomists for standard genome sequencing and annotation.</title>
        <authorList>
            <consortium name="The Broad Institute Genomics Platform"/>
            <consortium name="The Broad Institute Genome Sequencing Center for Infectious Disease"/>
            <person name="Wu L."/>
            <person name="Ma J."/>
        </authorList>
    </citation>
    <scope>NUCLEOTIDE SEQUENCE [LARGE SCALE GENOMIC DNA]</scope>
    <source>
        <strain evidence="6">CCM 8653</strain>
    </source>
</reference>